<evidence type="ECO:0000256" key="1">
    <source>
        <dbReference type="SAM" id="Phobius"/>
    </source>
</evidence>
<keyword evidence="1" id="KW-1133">Transmembrane helix</keyword>
<keyword evidence="1" id="KW-0812">Transmembrane</keyword>
<protein>
    <recommendedName>
        <fullName evidence="4">Transmembrane protein</fullName>
    </recommendedName>
</protein>
<evidence type="ECO:0000313" key="3">
    <source>
        <dbReference type="Proteomes" id="UP000785679"/>
    </source>
</evidence>
<name>A0A8J8NVV8_HALGN</name>
<accession>A0A8J8NVV8</accession>
<proteinExistence type="predicted"/>
<feature type="transmembrane region" description="Helical" evidence="1">
    <location>
        <begin position="59"/>
        <end position="79"/>
    </location>
</feature>
<keyword evidence="3" id="KW-1185">Reference proteome</keyword>
<dbReference type="AlphaFoldDB" id="A0A8J8NVV8"/>
<sequence>MKALTLQLIENGRLMFAYQNQGYLIQLKLDQNCNIQIENLSIPCSFLHYIRFSLYSTLYIVHLYLQKIYLFLGIALYLVHYGTVWHHQFYAHLYQNLQFNFSHQLICP</sequence>
<reference evidence="2" key="1">
    <citation type="submission" date="2019-06" db="EMBL/GenBank/DDBJ databases">
        <authorList>
            <person name="Zheng W."/>
        </authorList>
    </citation>
    <scope>NUCLEOTIDE SEQUENCE</scope>
    <source>
        <strain evidence="2">QDHG01</strain>
    </source>
</reference>
<evidence type="ECO:0000313" key="2">
    <source>
        <dbReference type="EMBL" id="TNV81131.1"/>
    </source>
</evidence>
<dbReference type="EMBL" id="RRYP01006537">
    <property type="protein sequence ID" value="TNV81131.1"/>
    <property type="molecule type" value="Genomic_DNA"/>
</dbReference>
<evidence type="ECO:0008006" key="4">
    <source>
        <dbReference type="Google" id="ProtNLM"/>
    </source>
</evidence>
<organism evidence="2 3">
    <name type="scientific">Halteria grandinella</name>
    <dbReference type="NCBI Taxonomy" id="5974"/>
    <lineage>
        <taxon>Eukaryota</taxon>
        <taxon>Sar</taxon>
        <taxon>Alveolata</taxon>
        <taxon>Ciliophora</taxon>
        <taxon>Intramacronucleata</taxon>
        <taxon>Spirotrichea</taxon>
        <taxon>Stichotrichia</taxon>
        <taxon>Sporadotrichida</taxon>
        <taxon>Halteriidae</taxon>
        <taxon>Halteria</taxon>
    </lineage>
</organism>
<comment type="caution">
    <text evidence="2">The sequence shown here is derived from an EMBL/GenBank/DDBJ whole genome shotgun (WGS) entry which is preliminary data.</text>
</comment>
<dbReference type="Proteomes" id="UP000785679">
    <property type="component" value="Unassembled WGS sequence"/>
</dbReference>
<keyword evidence="1" id="KW-0472">Membrane</keyword>
<gene>
    <name evidence="2" type="ORF">FGO68_gene771</name>
</gene>